<keyword evidence="7" id="KW-0325">Glycoprotein</keyword>
<evidence type="ECO:0000256" key="9">
    <source>
        <dbReference type="SAM" id="MobiDB-lite"/>
    </source>
</evidence>
<evidence type="ECO:0000256" key="6">
    <source>
        <dbReference type="ARBA" id="ARBA00023136"/>
    </source>
</evidence>
<accession>A0A1G4IH50</accession>
<keyword evidence="8" id="KW-0449">Lipoprotein</keyword>
<dbReference type="EMBL" id="CZPT02001667">
    <property type="protein sequence ID" value="SCU71565.1"/>
    <property type="molecule type" value="Genomic_DNA"/>
</dbReference>
<keyword evidence="6" id="KW-0472">Membrane</keyword>
<evidence type="ECO:0000313" key="11">
    <source>
        <dbReference type="EMBL" id="SCU71565.1"/>
    </source>
</evidence>
<feature type="compositionally biased region" description="Basic residues" evidence="9">
    <location>
        <begin position="329"/>
        <end position="342"/>
    </location>
</feature>
<comment type="function">
    <text evidence="1">VSG forms a coat on the surface of the parasite. The trypanosome evades the immune response of the host by expressing a series of antigenically distinct VSGs from an estimated 1000 VSG genes.</text>
</comment>
<dbReference type="AlphaFoldDB" id="A0A1G4IH50"/>
<comment type="subcellular location">
    <subcellularLocation>
        <location evidence="2">Cell membrane</location>
        <topology evidence="2">Lipid-anchor</topology>
        <topology evidence="2">GPI-anchor</topology>
    </subcellularLocation>
</comment>
<comment type="caution">
    <text evidence="11">The sequence shown here is derived from an EMBL/GenBank/DDBJ whole genome shotgun (WGS) entry which is preliminary data.</text>
</comment>
<evidence type="ECO:0000256" key="3">
    <source>
        <dbReference type="ARBA" id="ARBA00022475"/>
    </source>
</evidence>
<protein>
    <submittedName>
        <fullName evidence="11">Trypanosomal VSG domain containing protein, putative</fullName>
    </submittedName>
</protein>
<dbReference type="InterPro" id="IPR025932">
    <property type="entry name" value="Trypano_VSG_B_N_dom"/>
</dbReference>
<evidence type="ECO:0000259" key="10">
    <source>
        <dbReference type="Pfam" id="PF13206"/>
    </source>
</evidence>
<evidence type="ECO:0000256" key="1">
    <source>
        <dbReference type="ARBA" id="ARBA00002523"/>
    </source>
</evidence>
<keyword evidence="4" id="KW-0336">GPI-anchor</keyword>
<name>A0A1G4IH50_TRYEQ</name>
<evidence type="ECO:0000256" key="5">
    <source>
        <dbReference type="ARBA" id="ARBA00022729"/>
    </source>
</evidence>
<feature type="region of interest" description="Disordered" evidence="9">
    <location>
        <begin position="318"/>
        <end position="349"/>
    </location>
</feature>
<dbReference type="RefSeq" id="XP_067082205.1">
    <property type="nucleotide sequence ID" value="XM_067226104.1"/>
</dbReference>
<proteinExistence type="predicted"/>
<evidence type="ECO:0000256" key="8">
    <source>
        <dbReference type="ARBA" id="ARBA00023288"/>
    </source>
</evidence>
<reference evidence="11" key="1">
    <citation type="submission" date="2016-09" db="EMBL/GenBank/DDBJ databases">
        <authorList>
            <person name="Hebert L."/>
            <person name="Moumen B."/>
        </authorList>
    </citation>
    <scope>NUCLEOTIDE SEQUENCE [LARGE SCALE GENOMIC DNA]</scope>
    <source>
        <strain evidence="11">OVI</strain>
    </source>
</reference>
<dbReference type="GeneID" id="92377086"/>
<gene>
    <name evidence="11" type="ORF">TEOVI_000314600</name>
</gene>
<evidence type="ECO:0000256" key="4">
    <source>
        <dbReference type="ARBA" id="ARBA00022622"/>
    </source>
</evidence>
<dbReference type="Proteomes" id="UP000195570">
    <property type="component" value="Unassembled WGS sequence"/>
</dbReference>
<evidence type="ECO:0000256" key="7">
    <source>
        <dbReference type="ARBA" id="ARBA00023180"/>
    </source>
</evidence>
<evidence type="ECO:0000256" key="2">
    <source>
        <dbReference type="ARBA" id="ARBA00004609"/>
    </source>
</evidence>
<dbReference type="Pfam" id="PF13206">
    <property type="entry name" value="VSG_B"/>
    <property type="match status" value="1"/>
</dbReference>
<keyword evidence="3" id="KW-1003">Cell membrane</keyword>
<evidence type="ECO:0000313" key="12">
    <source>
        <dbReference type="Proteomes" id="UP000195570"/>
    </source>
</evidence>
<dbReference type="VEuPathDB" id="TriTrypDB:TEOVI_000314600"/>
<keyword evidence="12" id="KW-1185">Reference proteome</keyword>
<dbReference type="GO" id="GO:0098552">
    <property type="term" value="C:side of membrane"/>
    <property type="evidence" value="ECO:0007669"/>
    <property type="project" value="UniProtKB-KW"/>
</dbReference>
<dbReference type="GO" id="GO:0005886">
    <property type="term" value="C:plasma membrane"/>
    <property type="evidence" value="ECO:0007669"/>
    <property type="project" value="UniProtKB-SubCell"/>
</dbReference>
<organism evidence="11 12">
    <name type="scientific">Trypanosoma equiperdum</name>
    <dbReference type="NCBI Taxonomy" id="5694"/>
    <lineage>
        <taxon>Eukaryota</taxon>
        <taxon>Discoba</taxon>
        <taxon>Euglenozoa</taxon>
        <taxon>Kinetoplastea</taxon>
        <taxon>Metakinetoplastina</taxon>
        <taxon>Trypanosomatida</taxon>
        <taxon>Trypanosomatidae</taxon>
        <taxon>Trypanosoma</taxon>
    </lineage>
</organism>
<feature type="domain" description="Trypanosome variant surface glycoprotein B-type N-terminal" evidence="10">
    <location>
        <begin position="1"/>
        <end position="299"/>
    </location>
</feature>
<sequence>MTLAGAAWQDNFYDKETELSWEAAKQKNSKLPDDWQAAWDNWAAAAERLRVEENKQKIYIEKEISEMADYKLAAAKVKIAILLNRSDKIYDKIKVEKNTVDETTAKNVKEELNKAAYGVGEGKGKYTTGQNSDNSIGRAVACPNGAKLQTLVQTLLCLCTPDNTKKQTQACLKEKAVSLDYSGLNGDSAITHLGELLDFCSINSKAEVDAHAITAGLNQLKGLITVIGGTGYLGWTGTTPACTGQSESEMCVAYASYVQNGEDKFHDIDWVKAPQAAAAKMKRRETAVEKWHTLDQALKDNEAAAWLIPSEVSLLKSQTGASTNETLKSRSRRPCYNKRPKPTKGTNHSYRRHRILRVDRNNTGMHGPE</sequence>
<keyword evidence="5" id="KW-0732">Signal</keyword>